<dbReference type="GO" id="GO:0016020">
    <property type="term" value="C:membrane"/>
    <property type="evidence" value="ECO:0007669"/>
    <property type="project" value="UniProtKB-SubCell"/>
</dbReference>
<dbReference type="PANTHER" id="PTHR30238">
    <property type="entry name" value="MEMBRANE BOUND PREDICTED REDOX MODULATOR"/>
    <property type="match status" value="1"/>
</dbReference>
<feature type="transmembrane region" description="Helical" evidence="6">
    <location>
        <begin position="66"/>
        <end position="84"/>
    </location>
</feature>
<dbReference type="Proteomes" id="UP000621560">
    <property type="component" value="Unassembled WGS sequence"/>
</dbReference>
<accession>A0A927GR07</accession>
<name>A0A927GR07_9BACL</name>
<evidence type="ECO:0000256" key="6">
    <source>
        <dbReference type="SAM" id="Phobius"/>
    </source>
</evidence>
<feature type="transmembrane region" description="Helical" evidence="6">
    <location>
        <begin position="6"/>
        <end position="28"/>
    </location>
</feature>
<dbReference type="InterPro" id="IPR005496">
    <property type="entry name" value="Integral_membrane_TerC"/>
</dbReference>
<comment type="subcellular location">
    <subcellularLocation>
        <location evidence="1">Membrane</location>
        <topology evidence="1">Multi-pass membrane protein</topology>
    </subcellularLocation>
</comment>
<sequence length="221" mass="23290">MESLLIFLQIVFINVLLSGDNALVIAMASQHLPPRQRQKAIVWGSAAAVILRCALTLAAITLLQVPYLQAVGALLLLWIAVQLLRDAQQGAGPHIRRAGSLQAAIRTIVAADLVMSLDNVLAIAAVAKGAPVLMLLGIGLSIPMIVWGSQLLGALLRRYPILVFAGAGMLGHAAGSMLVNDSAAVRALHLTPVAAEALPVLAVPLVIVLALLPRFRRRQLS</sequence>
<feature type="transmembrane region" description="Helical" evidence="6">
    <location>
        <begin position="191"/>
        <end position="212"/>
    </location>
</feature>
<comment type="caution">
    <text evidence="7">The sequence shown here is derived from an EMBL/GenBank/DDBJ whole genome shotgun (WGS) entry which is preliminary data.</text>
</comment>
<feature type="transmembrane region" description="Helical" evidence="6">
    <location>
        <begin position="159"/>
        <end position="179"/>
    </location>
</feature>
<keyword evidence="3 6" id="KW-0812">Transmembrane</keyword>
<protein>
    <submittedName>
        <fullName evidence="7">TerC family protein</fullName>
    </submittedName>
</protein>
<evidence type="ECO:0000256" key="1">
    <source>
        <dbReference type="ARBA" id="ARBA00004141"/>
    </source>
</evidence>
<evidence type="ECO:0000256" key="5">
    <source>
        <dbReference type="ARBA" id="ARBA00023136"/>
    </source>
</evidence>
<dbReference type="InterPro" id="IPR022301">
    <property type="entry name" value="Integral_membrane_YjbE"/>
</dbReference>
<dbReference type="PANTHER" id="PTHR30238:SF4">
    <property type="entry name" value="SLL1022 PROTEIN"/>
    <property type="match status" value="1"/>
</dbReference>
<dbReference type="EMBL" id="JACXIZ010000011">
    <property type="protein sequence ID" value="MBD2844425.1"/>
    <property type="molecule type" value="Genomic_DNA"/>
</dbReference>
<organism evidence="7 8">
    <name type="scientific">Paenibacillus sabuli</name>
    <dbReference type="NCBI Taxonomy" id="2772509"/>
    <lineage>
        <taxon>Bacteria</taxon>
        <taxon>Bacillati</taxon>
        <taxon>Bacillota</taxon>
        <taxon>Bacilli</taxon>
        <taxon>Bacillales</taxon>
        <taxon>Paenibacillaceae</taxon>
        <taxon>Paenibacillus</taxon>
    </lineage>
</organism>
<keyword evidence="4 6" id="KW-1133">Transmembrane helix</keyword>
<keyword evidence="8" id="KW-1185">Reference proteome</keyword>
<gene>
    <name evidence="7" type="ORF">IDH44_04420</name>
</gene>
<evidence type="ECO:0000256" key="2">
    <source>
        <dbReference type="ARBA" id="ARBA00007511"/>
    </source>
</evidence>
<feature type="transmembrane region" description="Helical" evidence="6">
    <location>
        <begin position="40"/>
        <end position="60"/>
    </location>
</feature>
<feature type="transmembrane region" description="Helical" evidence="6">
    <location>
        <begin position="104"/>
        <end position="126"/>
    </location>
</feature>
<dbReference type="AlphaFoldDB" id="A0A927GR07"/>
<keyword evidence="5 6" id="KW-0472">Membrane</keyword>
<evidence type="ECO:0000313" key="7">
    <source>
        <dbReference type="EMBL" id="MBD2844425.1"/>
    </source>
</evidence>
<dbReference type="Pfam" id="PF03741">
    <property type="entry name" value="TerC"/>
    <property type="match status" value="1"/>
</dbReference>
<comment type="similarity">
    <text evidence="2">Belongs to the TerC family.</text>
</comment>
<dbReference type="NCBIfam" id="TIGR03717">
    <property type="entry name" value="R_switched_YjbE"/>
    <property type="match status" value="1"/>
</dbReference>
<proteinExistence type="inferred from homology"/>
<feature type="transmembrane region" description="Helical" evidence="6">
    <location>
        <begin position="132"/>
        <end position="152"/>
    </location>
</feature>
<evidence type="ECO:0000256" key="3">
    <source>
        <dbReference type="ARBA" id="ARBA00022692"/>
    </source>
</evidence>
<reference evidence="7" key="1">
    <citation type="submission" date="2020-09" db="EMBL/GenBank/DDBJ databases">
        <title>A novel bacterium of genus Paenibacillus, isolated from South China Sea.</title>
        <authorList>
            <person name="Huang H."/>
            <person name="Mo K."/>
            <person name="Hu Y."/>
        </authorList>
    </citation>
    <scope>NUCLEOTIDE SEQUENCE</scope>
    <source>
        <strain evidence="7">IB182496</strain>
    </source>
</reference>
<evidence type="ECO:0000256" key="4">
    <source>
        <dbReference type="ARBA" id="ARBA00022989"/>
    </source>
</evidence>
<evidence type="ECO:0000313" key="8">
    <source>
        <dbReference type="Proteomes" id="UP000621560"/>
    </source>
</evidence>